<evidence type="ECO:0000256" key="2">
    <source>
        <dbReference type="SAM" id="Phobius"/>
    </source>
</evidence>
<evidence type="ECO:0000256" key="1">
    <source>
        <dbReference type="SAM" id="MobiDB-lite"/>
    </source>
</evidence>
<evidence type="ECO:0000259" key="3">
    <source>
        <dbReference type="Pfam" id="PF00350"/>
    </source>
</evidence>
<dbReference type="SUPFAM" id="SSF52540">
    <property type="entry name" value="P-loop containing nucleoside triphosphate hydrolases"/>
    <property type="match status" value="1"/>
</dbReference>
<evidence type="ECO:0000313" key="5">
    <source>
        <dbReference type="Proteomes" id="UP000275456"/>
    </source>
</evidence>
<name>A0A3N2APH8_9MICO</name>
<organism evidence="4 5">
    <name type="scientific">Agrococcus jenensis</name>
    <dbReference type="NCBI Taxonomy" id="46353"/>
    <lineage>
        <taxon>Bacteria</taxon>
        <taxon>Bacillati</taxon>
        <taxon>Actinomycetota</taxon>
        <taxon>Actinomycetes</taxon>
        <taxon>Micrococcales</taxon>
        <taxon>Microbacteriaceae</taxon>
        <taxon>Agrococcus</taxon>
    </lineage>
</organism>
<gene>
    <name evidence="4" type="ORF">EDD26_0313</name>
</gene>
<feature type="transmembrane region" description="Helical" evidence="2">
    <location>
        <begin position="478"/>
        <end position="498"/>
    </location>
</feature>
<feature type="region of interest" description="Disordered" evidence="1">
    <location>
        <begin position="582"/>
        <end position="659"/>
    </location>
</feature>
<proteinExistence type="predicted"/>
<dbReference type="InterPro" id="IPR045063">
    <property type="entry name" value="Dynamin_N"/>
</dbReference>
<evidence type="ECO:0000313" key="4">
    <source>
        <dbReference type="EMBL" id="ROR64961.1"/>
    </source>
</evidence>
<sequence>MQTSRVTSTIAALDRLDALRSALDGVALPLSIAGADAARDARGAAVRQIDDYVEPRLRHLDAPLLAVVGGSTGAGKSTLVNALIGVPVTRTGVIRPTTRQPILLHSPADAAWFGSTRILPRLARVTGVVREAPASRAGEEPDAAQIGSVVLVADDRVPRDLAILDAPDVDSIADENRLLAAQLLAAADLWLFSTTANRYADAVPWRLLDDAAARDITVGVVLNRVPAGAEGEVEADLRQMLELRGLGSAPVFVVTESPLDDRGMLPAAAVAEIRGWLAGIAGDRAERARIAGRTLAGAVGRLGVTARAIADARDEQVVTAADLRGTVDTAYDDAADRVGDATRDGVLLRGEVLARWQDFVGTSDVFRTIESWYSRTRDRVVAWFQGRPTPPVEVEHEIESGLHAVMVDEAGRAASDAWQRVRQSAVGRELTAGADLAHPSSALSERASLLVRDWQLALMELITEQAAGKRTKARVMSLGLNVITVALMVVVFASTGGLTGGELAIAGGSAVVGQKLLETIFGEDAVRRLAAQARDDLDTRVRALMGAEAARWDALLTPVEQGASGDVLRDAAAELEAAMRAVATAPDAPESDTARSDTARLDVASPAARSRALLPSELVEGEALDDAAPAAEAPLDGEADDVRELERGTPRERDAGHDR</sequence>
<reference evidence="4 5" key="1">
    <citation type="submission" date="2018-11" db="EMBL/GenBank/DDBJ databases">
        <title>Sequencing the genomes of 1000 actinobacteria strains.</title>
        <authorList>
            <person name="Klenk H.-P."/>
        </authorList>
    </citation>
    <scope>NUCLEOTIDE SEQUENCE [LARGE SCALE GENOMIC DNA]</scope>
    <source>
        <strain evidence="4 5">DSM 9580</strain>
    </source>
</reference>
<keyword evidence="5" id="KW-1185">Reference proteome</keyword>
<dbReference type="InterPro" id="IPR027417">
    <property type="entry name" value="P-loop_NTPase"/>
</dbReference>
<dbReference type="Proteomes" id="UP000275456">
    <property type="component" value="Unassembled WGS sequence"/>
</dbReference>
<dbReference type="EMBL" id="RKHJ01000001">
    <property type="protein sequence ID" value="ROR64961.1"/>
    <property type="molecule type" value="Genomic_DNA"/>
</dbReference>
<keyword evidence="2" id="KW-0472">Membrane</keyword>
<accession>A0A3N2APH8</accession>
<keyword evidence="2" id="KW-1133">Transmembrane helix</keyword>
<protein>
    <submittedName>
        <fullName evidence="4">Dynamin family protein</fullName>
    </submittedName>
</protein>
<keyword evidence="2" id="KW-0812">Transmembrane</keyword>
<feature type="domain" description="Dynamin N-terminal" evidence="3">
    <location>
        <begin position="67"/>
        <end position="200"/>
    </location>
</feature>
<feature type="compositionally biased region" description="Basic and acidic residues" evidence="1">
    <location>
        <begin position="640"/>
        <end position="659"/>
    </location>
</feature>
<dbReference type="Gene3D" id="3.40.50.300">
    <property type="entry name" value="P-loop containing nucleotide triphosphate hydrolases"/>
    <property type="match status" value="1"/>
</dbReference>
<dbReference type="Pfam" id="PF00350">
    <property type="entry name" value="Dynamin_N"/>
    <property type="match status" value="1"/>
</dbReference>
<dbReference type="AlphaFoldDB" id="A0A3N2APH8"/>
<comment type="caution">
    <text evidence="4">The sequence shown here is derived from an EMBL/GenBank/DDBJ whole genome shotgun (WGS) entry which is preliminary data.</text>
</comment>